<proteinExistence type="predicted"/>
<dbReference type="CDD" id="cd01427">
    <property type="entry name" value="HAD_like"/>
    <property type="match status" value="1"/>
</dbReference>
<reference evidence="1 2" key="1">
    <citation type="submission" date="2019-10" db="EMBL/GenBank/DDBJ databases">
        <title>Complete genome sequence of Vibrio sp. strain THAF100, isolated from non-filtered water from the water column of tank 6 of a marine aquarium containing stony-coral fragments. Water maintained at 26 degree C.</title>
        <authorList>
            <person name="Ruckert C."/>
            <person name="Franco A."/>
            <person name="Kalinowski J."/>
            <person name="Glaeser S."/>
        </authorList>
    </citation>
    <scope>NUCLEOTIDE SEQUENCE [LARGE SCALE GENOMIC DNA]</scope>
    <source>
        <strain evidence="1 2">THAF100</strain>
        <plasmid evidence="2">pthaf100_a</plasmid>
    </source>
</reference>
<evidence type="ECO:0000313" key="1">
    <source>
        <dbReference type="EMBL" id="QFT28111.1"/>
    </source>
</evidence>
<dbReference type="EMBL" id="CP045351">
    <property type="protein sequence ID" value="QFT28111.1"/>
    <property type="molecule type" value="Genomic_DNA"/>
</dbReference>
<dbReference type="Gene3D" id="3.40.50.1000">
    <property type="entry name" value="HAD superfamily/HAD-like"/>
    <property type="match status" value="1"/>
</dbReference>
<dbReference type="Gene3D" id="1.10.260.80">
    <property type="match status" value="1"/>
</dbReference>
<organism evidence="1 2">
    <name type="scientific">Vibrio aquimaris</name>
    <dbReference type="NCBI Taxonomy" id="2587862"/>
    <lineage>
        <taxon>Bacteria</taxon>
        <taxon>Pseudomonadati</taxon>
        <taxon>Pseudomonadota</taxon>
        <taxon>Gammaproteobacteria</taxon>
        <taxon>Vibrionales</taxon>
        <taxon>Vibrionaceae</taxon>
        <taxon>Vibrio</taxon>
    </lineage>
</organism>
<dbReference type="InterPro" id="IPR036412">
    <property type="entry name" value="HAD-like_sf"/>
</dbReference>
<dbReference type="AlphaFoldDB" id="A0A5P9CQ93"/>
<gene>
    <name evidence="1" type="primary">gph2</name>
    <name evidence="1" type="ORF">FIV01_17105</name>
</gene>
<dbReference type="Pfam" id="PF13419">
    <property type="entry name" value="HAD_2"/>
    <property type="match status" value="1"/>
</dbReference>
<accession>A0A5P9CQ93</accession>
<dbReference type="EC" id="3.1.3.18" evidence="1"/>
<geneLocation type="plasmid" evidence="2">
    <name>pthaf100_a</name>
</geneLocation>
<dbReference type="SFLD" id="SFLDG01129">
    <property type="entry name" value="C1.5:_HAD__Beta-PGM__Phosphata"/>
    <property type="match status" value="1"/>
</dbReference>
<dbReference type="PANTHER" id="PTHR43885:SF1">
    <property type="entry name" value="SUPERFAMILY HYDROLASE, PUTATIVE (AFU_ORTHOLOGUE AFUA_4G13290)-RELATED"/>
    <property type="match status" value="1"/>
</dbReference>
<keyword evidence="2" id="KW-1185">Reference proteome</keyword>
<dbReference type="SUPFAM" id="SSF56784">
    <property type="entry name" value="HAD-like"/>
    <property type="match status" value="1"/>
</dbReference>
<dbReference type="Proteomes" id="UP000326936">
    <property type="component" value="Plasmid pTHAF100_a"/>
</dbReference>
<dbReference type="KEGG" id="vaq:FIV01_17105"/>
<dbReference type="SFLD" id="SFLDS00003">
    <property type="entry name" value="Haloacid_Dehalogenase"/>
    <property type="match status" value="1"/>
</dbReference>
<dbReference type="PANTHER" id="PTHR43885">
    <property type="entry name" value="HALOACID DEHALOGENASE-LIKE HYDROLASE"/>
    <property type="match status" value="1"/>
</dbReference>
<sequence length="209" mass="23254">MEVVALNIHQIKAIVFDLDNTLVSSNLDFNWLRAQIGCPKEIDLLTFIEQLNCSQSAAAANQIVLKHELDDANHSTPMQGCHDLLGFIEKHSLHTAIITRNCFEASLRKAEHNNLNISRIISREHFPPKPAPDSLLSLADEWGLDSHQILYVGDYVYDLQAASNANMPSCLVTHGKANTFSHQASVTVTELDELLSLLLDHQVSRPPLD</sequence>
<dbReference type="InterPro" id="IPR041492">
    <property type="entry name" value="HAD_2"/>
</dbReference>
<dbReference type="InterPro" id="IPR006439">
    <property type="entry name" value="HAD-SF_hydro_IA"/>
</dbReference>
<keyword evidence="1" id="KW-0378">Hydrolase</keyword>
<dbReference type="RefSeq" id="WP_152432154.1">
    <property type="nucleotide sequence ID" value="NZ_CBCSDK010000008.1"/>
</dbReference>
<dbReference type="GO" id="GO:0008967">
    <property type="term" value="F:phosphoglycolate phosphatase activity"/>
    <property type="evidence" value="ECO:0007669"/>
    <property type="project" value="UniProtKB-EC"/>
</dbReference>
<dbReference type="NCBIfam" id="TIGR01549">
    <property type="entry name" value="HAD-SF-IA-v1"/>
    <property type="match status" value="1"/>
</dbReference>
<evidence type="ECO:0000313" key="2">
    <source>
        <dbReference type="Proteomes" id="UP000326936"/>
    </source>
</evidence>
<dbReference type="OrthoDB" id="5623813at2"/>
<name>A0A5P9CQ93_9VIBR</name>
<dbReference type="InterPro" id="IPR023214">
    <property type="entry name" value="HAD_sf"/>
</dbReference>
<keyword evidence="1" id="KW-0614">Plasmid</keyword>
<protein>
    <submittedName>
        <fullName evidence="1">Phosphoglycolate phosphatase</fullName>
        <ecNumber evidence="1">3.1.3.18</ecNumber>
    </submittedName>
</protein>